<dbReference type="Gene3D" id="3.90.920.10">
    <property type="entry name" value="DNA primase, PRIM domain"/>
    <property type="match status" value="1"/>
</dbReference>
<keyword evidence="3 10" id="KW-0639">Primosome</keyword>
<evidence type="ECO:0000256" key="6">
    <source>
        <dbReference type="ARBA" id="ARBA00022705"/>
    </source>
</evidence>
<evidence type="ECO:0000256" key="3">
    <source>
        <dbReference type="ARBA" id="ARBA00022515"/>
    </source>
</evidence>
<evidence type="ECO:0000256" key="4">
    <source>
        <dbReference type="ARBA" id="ARBA00022679"/>
    </source>
</evidence>
<evidence type="ECO:0000256" key="10">
    <source>
        <dbReference type="RuleBase" id="RU003514"/>
    </source>
</evidence>
<dbReference type="EC" id="2.7.7.-" evidence="10"/>
<proteinExistence type="inferred from homology"/>
<keyword evidence="5" id="KW-0548">Nucleotidyltransferase</keyword>
<evidence type="ECO:0000256" key="1">
    <source>
        <dbReference type="ARBA" id="ARBA00009762"/>
    </source>
</evidence>
<dbReference type="EMBL" id="JAACJL010000015">
    <property type="protein sequence ID" value="KAF4620770.1"/>
    <property type="molecule type" value="Genomic_DNA"/>
</dbReference>
<keyword evidence="9" id="KW-0804">Transcription</keyword>
<reference evidence="11 12" key="1">
    <citation type="submission" date="2019-12" db="EMBL/GenBank/DDBJ databases">
        <authorList>
            <person name="Floudas D."/>
            <person name="Bentzer J."/>
            <person name="Ahren D."/>
            <person name="Johansson T."/>
            <person name="Persson P."/>
            <person name="Tunlid A."/>
        </authorList>
    </citation>
    <scope>NUCLEOTIDE SEQUENCE [LARGE SCALE GENOMIC DNA]</scope>
    <source>
        <strain evidence="11 12">CBS 102.39</strain>
    </source>
</reference>
<protein>
    <recommendedName>
        <fullName evidence="10">DNA primase</fullName>
        <ecNumber evidence="10">2.7.7.-</ecNumber>
    </recommendedName>
</protein>
<sequence length="428" mass="49385">MPDTTEMEKPSPEVMLTYYRRLYPFKSIFNWLNHEHSPSRLFTQREFAFTLAGDVYLRYNSFTTADELKKQVCQLNPTRFEIGPVYSARPRDRKTVRPAMFNPILRELVFDIDMTDYDPVRTCCSNADICKKCWGFIAVAVRVLDQSLREDFGYEKLLWVYSGRRGIHLWISDHDALALTDQQRKALVGYLTVLQGGKESSRKLNIRIGGKLPPSLQNSLEYLKKVFGGLILDNQNCFKSEDGYEELLKNIQDSSIASSLRKKWESNPTRSSQDKWNDLLKIVHKQQHPPMWIAEDIILNYTYPRLDAEVSKHRNHLLKAPFCIHPSTGRVCVPLTVDMIENFDPVSVPTVHQLLKELDETGDAENQGKEIHSDWEKTSLKPYIDILDRHAALLMSETRREKLKTGSYLSSALLLTALISNSQPDISW</sequence>
<dbReference type="InterPro" id="IPR014052">
    <property type="entry name" value="DNA_primase_ssu_euk/arc"/>
</dbReference>
<dbReference type="CDD" id="cd04860">
    <property type="entry name" value="AE_Prim_S"/>
    <property type="match status" value="1"/>
</dbReference>
<name>A0A8H4R200_9AGAR</name>
<dbReference type="Proteomes" id="UP000521872">
    <property type="component" value="Unassembled WGS sequence"/>
</dbReference>
<dbReference type="GO" id="GO:0003899">
    <property type="term" value="F:DNA-directed RNA polymerase activity"/>
    <property type="evidence" value="ECO:0007669"/>
    <property type="project" value="InterPro"/>
</dbReference>
<dbReference type="Pfam" id="PF01896">
    <property type="entry name" value="DNA_primase_S"/>
    <property type="match status" value="1"/>
</dbReference>
<evidence type="ECO:0000313" key="12">
    <source>
        <dbReference type="Proteomes" id="UP000521872"/>
    </source>
</evidence>
<evidence type="ECO:0000256" key="7">
    <source>
        <dbReference type="ARBA" id="ARBA00022723"/>
    </source>
</evidence>
<keyword evidence="2 10" id="KW-0240">DNA-directed RNA polymerase</keyword>
<gene>
    <name evidence="11" type="ORF">D9613_000539</name>
</gene>
<dbReference type="SUPFAM" id="SSF56747">
    <property type="entry name" value="Prim-pol domain"/>
    <property type="match status" value="1"/>
</dbReference>
<evidence type="ECO:0000313" key="11">
    <source>
        <dbReference type="EMBL" id="KAF4620770.1"/>
    </source>
</evidence>
<evidence type="ECO:0000256" key="8">
    <source>
        <dbReference type="ARBA" id="ARBA00022833"/>
    </source>
</evidence>
<accession>A0A8H4R200</accession>
<dbReference type="FunFam" id="3.90.920.10:FF:000003">
    <property type="entry name" value="DNA primase"/>
    <property type="match status" value="1"/>
</dbReference>
<comment type="caution">
    <text evidence="11">The sequence shown here is derived from an EMBL/GenBank/DDBJ whole genome shotgun (WGS) entry which is preliminary data.</text>
</comment>
<keyword evidence="7" id="KW-0479">Metal-binding</keyword>
<keyword evidence="4 10" id="KW-0808">Transferase</keyword>
<evidence type="ECO:0000256" key="2">
    <source>
        <dbReference type="ARBA" id="ARBA00022478"/>
    </source>
</evidence>
<evidence type="ECO:0000256" key="5">
    <source>
        <dbReference type="ARBA" id="ARBA00022695"/>
    </source>
</evidence>
<dbReference type="GO" id="GO:0005658">
    <property type="term" value="C:alpha DNA polymerase:primase complex"/>
    <property type="evidence" value="ECO:0007669"/>
    <property type="project" value="UniProtKB-ARBA"/>
</dbReference>
<organism evidence="11 12">
    <name type="scientific">Agrocybe pediades</name>
    <dbReference type="NCBI Taxonomy" id="84607"/>
    <lineage>
        <taxon>Eukaryota</taxon>
        <taxon>Fungi</taxon>
        <taxon>Dikarya</taxon>
        <taxon>Basidiomycota</taxon>
        <taxon>Agaricomycotina</taxon>
        <taxon>Agaricomycetes</taxon>
        <taxon>Agaricomycetidae</taxon>
        <taxon>Agaricales</taxon>
        <taxon>Agaricineae</taxon>
        <taxon>Strophariaceae</taxon>
        <taxon>Agrocybe</taxon>
    </lineage>
</organism>
<dbReference type="InterPro" id="IPR002755">
    <property type="entry name" value="DNA_primase_S"/>
</dbReference>
<evidence type="ECO:0000256" key="9">
    <source>
        <dbReference type="ARBA" id="ARBA00023163"/>
    </source>
</evidence>
<dbReference type="NCBIfam" id="TIGR00335">
    <property type="entry name" value="primase_sml"/>
    <property type="match status" value="1"/>
</dbReference>
<keyword evidence="6 10" id="KW-0235">DNA replication</keyword>
<keyword evidence="12" id="KW-1185">Reference proteome</keyword>
<dbReference type="GO" id="GO:0046872">
    <property type="term" value="F:metal ion binding"/>
    <property type="evidence" value="ECO:0007669"/>
    <property type="project" value="UniProtKB-KW"/>
</dbReference>
<dbReference type="GO" id="GO:0006269">
    <property type="term" value="P:DNA replication, synthesis of primer"/>
    <property type="evidence" value="ECO:0007669"/>
    <property type="project" value="UniProtKB-KW"/>
</dbReference>
<dbReference type="PANTHER" id="PTHR10536">
    <property type="entry name" value="DNA PRIMASE SMALL SUBUNIT"/>
    <property type="match status" value="1"/>
</dbReference>
<dbReference type="AlphaFoldDB" id="A0A8H4R200"/>
<comment type="similarity">
    <text evidence="1 10">Belongs to the eukaryotic-type primase small subunit family.</text>
</comment>
<keyword evidence="8" id="KW-0862">Zinc</keyword>